<dbReference type="PANTHER" id="PTHR35011:SF4">
    <property type="entry name" value="SLL1102 PROTEIN"/>
    <property type="match status" value="1"/>
</dbReference>
<evidence type="ECO:0000256" key="3">
    <source>
        <dbReference type="ARBA" id="ARBA00022475"/>
    </source>
</evidence>
<keyword evidence="7 9" id="KW-0472">Membrane</keyword>
<comment type="subunit">
    <text evidence="9">The complex comprises the extracytoplasmic solute receptor protein and the two transmembrane proteins.</text>
</comment>
<evidence type="ECO:0000256" key="5">
    <source>
        <dbReference type="ARBA" id="ARBA00022692"/>
    </source>
</evidence>
<dbReference type="InterPro" id="IPR007387">
    <property type="entry name" value="TRAP_DctQ"/>
</dbReference>
<evidence type="ECO:0000313" key="12">
    <source>
        <dbReference type="Proteomes" id="UP000569732"/>
    </source>
</evidence>
<evidence type="ECO:0000256" key="8">
    <source>
        <dbReference type="ARBA" id="ARBA00038436"/>
    </source>
</evidence>
<feature type="transmembrane region" description="Helical" evidence="9">
    <location>
        <begin position="55"/>
        <end position="72"/>
    </location>
</feature>
<comment type="subcellular location">
    <subcellularLocation>
        <location evidence="1 9">Cell inner membrane</location>
        <topology evidence="1 9">Multi-pass membrane protein</topology>
    </subcellularLocation>
</comment>
<name>A0A853I5A7_9GAMM</name>
<dbReference type="GO" id="GO:0005886">
    <property type="term" value="C:plasma membrane"/>
    <property type="evidence" value="ECO:0007669"/>
    <property type="project" value="UniProtKB-SubCell"/>
</dbReference>
<evidence type="ECO:0000256" key="4">
    <source>
        <dbReference type="ARBA" id="ARBA00022519"/>
    </source>
</evidence>
<evidence type="ECO:0000256" key="9">
    <source>
        <dbReference type="RuleBase" id="RU369079"/>
    </source>
</evidence>
<feature type="domain" description="Tripartite ATP-independent periplasmic transporters DctQ component" evidence="10">
    <location>
        <begin position="31"/>
        <end position="164"/>
    </location>
</feature>
<dbReference type="Proteomes" id="UP000569732">
    <property type="component" value="Unassembled WGS sequence"/>
</dbReference>
<dbReference type="Pfam" id="PF04290">
    <property type="entry name" value="DctQ"/>
    <property type="match status" value="1"/>
</dbReference>
<organism evidence="11 12">
    <name type="scientific">Spartinivicinus marinus</name>
    <dbReference type="NCBI Taxonomy" id="2994442"/>
    <lineage>
        <taxon>Bacteria</taxon>
        <taxon>Pseudomonadati</taxon>
        <taxon>Pseudomonadota</taxon>
        <taxon>Gammaproteobacteria</taxon>
        <taxon>Oceanospirillales</taxon>
        <taxon>Zooshikellaceae</taxon>
        <taxon>Spartinivicinus</taxon>
    </lineage>
</organism>
<dbReference type="AlphaFoldDB" id="A0A853I5A7"/>
<reference evidence="11 12" key="1">
    <citation type="submission" date="2020-07" db="EMBL/GenBank/DDBJ databases">
        <title>Endozoicomonas sp. nov., isolated from sediment.</title>
        <authorList>
            <person name="Gu T."/>
        </authorList>
    </citation>
    <scope>NUCLEOTIDE SEQUENCE [LARGE SCALE GENOMIC DNA]</scope>
    <source>
        <strain evidence="11 12">SM1973</strain>
    </source>
</reference>
<dbReference type="InterPro" id="IPR055348">
    <property type="entry name" value="DctQ"/>
</dbReference>
<proteinExistence type="inferred from homology"/>
<keyword evidence="6 9" id="KW-1133">Transmembrane helix</keyword>
<evidence type="ECO:0000313" key="11">
    <source>
        <dbReference type="EMBL" id="NYZ64395.1"/>
    </source>
</evidence>
<comment type="caution">
    <text evidence="11">The sequence shown here is derived from an EMBL/GenBank/DDBJ whole genome shotgun (WGS) entry which is preliminary data.</text>
</comment>
<keyword evidence="12" id="KW-1185">Reference proteome</keyword>
<comment type="function">
    <text evidence="9">Part of the tripartite ATP-independent periplasmic (TRAP) transport system.</text>
</comment>
<evidence type="ECO:0000259" key="10">
    <source>
        <dbReference type="Pfam" id="PF04290"/>
    </source>
</evidence>
<keyword evidence="4 9" id="KW-0997">Cell inner membrane</keyword>
<evidence type="ECO:0000256" key="6">
    <source>
        <dbReference type="ARBA" id="ARBA00022989"/>
    </source>
</evidence>
<keyword evidence="5 9" id="KW-0812">Transmembrane</keyword>
<sequence length="183" mass="20309">MSIKKITNIVAIIDRITEAIGNFTAWFNLLLMAIVFVVVVLRYGFGFGSIAFQESAIYVHSFIFLVASGYTLKHNGHVRVDIFYCHFKPKAQALINCFGSLFLLIPVVLFIGWMSWAFVTESWRIYEGSSQAGGLPGVFILKSFILALVVTLLLQGIGEFLRAILIIKNQETPPNESISEGAA</sequence>
<dbReference type="GO" id="GO:0022857">
    <property type="term" value="F:transmembrane transporter activity"/>
    <property type="evidence" value="ECO:0007669"/>
    <property type="project" value="UniProtKB-UniRule"/>
</dbReference>
<evidence type="ECO:0000256" key="7">
    <source>
        <dbReference type="ARBA" id="ARBA00023136"/>
    </source>
</evidence>
<keyword evidence="3" id="KW-1003">Cell membrane</keyword>
<feature type="transmembrane region" description="Helical" evidence="9">
    <location>
        <begin position="20"/>
        <end position="43"/>
    </location>
</feature>
<protein>
    <recommendedName>
        <fullName evidence="9">TRAP transporter small permease protein</fullName>
    </recommendedName>
</protein>
<comment type="similarity">
    <text evidence="8 9">Belongs to the TRAP transporter small permease family.</text>
</comment>
<evidence type="ECO:0000256" key="2">
    <source>
        <dbReference type="ARBA" id="ARBA00022448"/>
    </source>
</evidence>
<dbReference type="EMBL" id="JACCKB010000001">
    <property type="protein sequence ID" value="NYZ64395.1"/>
    <property type="molecule type" value="Genomic_DNA"/>
</dbReference>
<evidence type="ECO:0000256" key="1">
    <source>
        <dbReference type="ARBA" id="ARBA00004429"/>
    </source>
</evidence>
<dbReference type="PANTHER" id="PTHR35011">
    <property type="entry name" value="2,3-DIKETO-L-GULONATE TRAP TRANSPORTER SMALL PERMEASE PROTEIN YIAM"/>
    <property type="match status" value="1"/>
</dbReference>
<gene>
    <name evidence="11" type="ORF">H0A36_00145</name>
</gene>
<keyword evidence="2 9" id="KW-0813">Transport</keyword>
<feature type="transmembrane region" description="Helical" evidence="9">
    <location>
        <begin position="139"/>
        <end position="161"/>
    </location>
</feature>
<accession>A0A853I5A7</accession>
<feature type="transmembrane region" description="Helical" evidence="9">
    <location>
        <begin position="93"/>
        <end position="119"/>
    </location>
</feature>
<dbReference type="RefSeq" id="WP_180566436.1">
    <property type="nucleotide sequence ID" value="NZ_JACCKB010000001.1"/>
</dbReference>